<keyword evidence="3" id="KW-1185">Reference proteome</keyword>
<organism evidence="2 3">
    <name type="scientific">Colletotrichum chrysophilum</name>
    <dbReference type="NCBI Taxonomy" id="1836956"/>
    <lineage>
        <taxon>Eukaryota</taxon>
        <taxon>Fungi</taxon>
        <taxon>Dikarya</taxon>
        <taxon>Ascomycota</taxon>
        <taxon>Pezizomycotina</taxon>
        <taxon>Sordariomycetes</taxon>
        <taxon>Hypocreomycetidae</taxon>
        <taxon>Glomerellales</taxon>
        <taxon>Glomerellaceae</taxon>
        <taxon>Colletotrichum</taxon>
        <taxon>Colletotrichum gloeosporioides species complex</taxon>
    </lineage>
</organism>
<proteinExistence type="predicted"/>
<evidence type="ECO:0000256" key="1">
    <source>
        <dbReference type="SAM" id="MobiDB-lite"/>
    </source>
</evidence>
<dbReference type="AlphaFoldDB" id="A0AAD8ZY35"/>
<feature type="region of interest" description="Disordered" evidence="1">
    <location>
        <begin position="213"/>
        <end position="236"/>
    </location>
</feature>
<name>A0AAD8ZY35_9PEZI</name>
<evidence type="ECO:0000313" key="3">
    <source>
        <dbReference type="Proteomes" id="UP001243330"/>
    </source>
</evidence>
<reference evidence="2" key="1">
    <citation type="submission" date="2023-01" db="EMBL/GenBank/DDBJ databases">
        <title>Colletotrichum chrysophilum M932 genome sequence.</title>
        <authorList>
            <person name="Baroncelli R."/>
        </authorList>
    </citation>
    <scope>NUCLEOTIDE SEQUENCE</scope>
    <source>
        <strain evidence="2">M932</strain>
    </source>
</reference>
<protein>
    <recommendedName>
        <fullName evidence="4">C2H2-type domain-containing protein</fullName>
    </recommendedName>
</protein>
<sequence>MDNRDYSNLPQRKIRKISPDSNTDERLACPFYRHCPAQYQKYRSCAGPGWSTVHRLKEHILRQHAPPIHCGRCSTLFTTETELHKHLKLPAPCLVDISNSHPMGFNKEQEKALRKRGRGPADKQWKEMYRILFPRVRDELITSPYYENSTKEWEKRRRRDLDQMESYFGLVLPRKVGRRLEQTSFQLPQPLQRQIFRQVIQIVETAHADAFQPYRQQDTNLPKRTDGPDISDAAQQSQTTEECGLEATLEAPTLTAMTERAHGGLSPSTAADIFGPLLPSSGLQRDLDSFVGGPNGMGQQHEGADWMDNQLLDDEFWRF</sequence>
<dbReference type="PANTHER" id="PTHR38166:SF1">
    <property type="entry name" value="C2H2-TYPE DOMAIN-CONTAINING PROTEIN"/>
    <property type="match status" value="1"/>
</dbReference>
<dbReference type="Proteomes" id="UP001243330">
    <property type="component" value="Unassembled WGS sequence"/>
</dbReference>
<gene>
    <name evidence="2" type="ORF">CCHR01_19542</name>
</gene>
<evidence type="ECO:0000313" key="2">
    <source>
        <dbReference type="EMBL" id="KAK1837833.1"/>
    </source>
</evidence>
<feature type="region of interest" description="Disordered" evidence="1">
    <location>
        <begin position="1"/>
        <end position="21"/>
    </location>
</feature>
<accession>A0AAD8ZY35</accession>
<comment type="caution">
    <text evidence="2">The sequence shown here is derived from an EMBL/GenBank/DDBJ whole genome shotgun (WGS) entry which is preliminary data.</text>
</comment>
<dbReference type="PANTHER" id="PTHR38166">
    <property type="entry name" value="C2H2-TYPE DOMAIN-CONTAINING PROTEIN-RELATED"/>
    <property type="match status" value="1"/>
</dbReference>
<dbReference type="EMBL" id="JAQOWY010000991">
    <property type="protein sequence ID" value="KAK1837833.1"/>
    <property type="molecule type" value="Genomic_DNA"/>
</dbReference>
<feature type="compositionally biased region" description="Polar residues" evidence="1">
    <location>
        <begin position="1"/>
        <end position="10"/>
    </location>
</feature>
<evidence type="ECO:0008006" key="4">
    <source>
        <dbReference type="Google" id="ProtNLM"/>
    </source>
</evidence>